<dbReference type="AlphaFoldDB" id="A0A087E4D9"/>
<gene>
    <name evidence="1" type="ORF">THER5_1103</name>
</gene>
<reference evidence="1 2" key="1">
    <citation type="submission" date="2014-03" db="EMBL/GenBank/DDBJ databases">
        <title>Genomics of Bifidobacteria.</title>
        <authorList>
            <person name="Ventura M."/>
            <person name="Milani C."/>
            <person name="Lugli G.A."/>
        </authorList>
    </citation>
    <scope>NUCLEOTIDE SEQUENCE [LARGE SCALE GENOMIC DNA]</scope>
    <source>
        <strain evidence="1 2">LMG 21395</strain>
    </source>
</reference>
<evidence type="ECO:0000313" key="1">
    <source>
        <dbReference type="EMBL" id="KFJ02640.1"/>
    </source>
</evidence>
<comment type="caution">
    <text evidence="1">The sequence shown here is derived from an EMBL/GenBank/DDBJ whole genome shotgun (WGS) entry which is preliminary data.</text>
</comment>
<name>A0A087E4D9_9BIFI</name>
<proteinExistence type="predicted"/>
<organism evidence="1 2">
    <name type="scientific">Bifidobacterium thermacidophilum subsp. thermacidophilum</name>
    <dbReference type="NCBI Taxonomy" id="79262"/>
    <lineage>
        <taxon>Bacteria</taxon>
        <taxon>Bacillati</taxon>
        <taxon>Actinomycetota</taxon>
        <taxon>Actinomycetes</taxon>
        <taxon>Bifidobacteriales</taxon>
        <taxon>Bifidobacteriaceae</taxon>
        <taxon>Bifidobacterium</taxon>
    </lineage>
</organism>
<evidence type="ECO:0000313" key="2">
    <source>
        <dbReference type="Proteomes" id="UP000029003"/>
    </source>
</evidence>
<accession>A0A087E4D9</accession>
<dbReference type="EMBL" id="JGZT01000006">
    <property type="protein sequence ID" value="KFJ02640.1"/>
    <property type="molecule type" value="Genomic_DNA"/>
</dbReference>
<protein>
    <submittedName>
        <fullName evidence="1">Uncharacterized protein</fullName>
    </submittedName>
</protein>
<sequence length="76" mass="8298">MSNTVTVKTFYGPFGEQVMRSDALADTITGKAKTAALPHVHVYKNTKGRRRGATFVTSSVNETRDGLLTRSAGRLR</sequence>
<dbReference type="Proteomes" id="UP000029003">
    <property type="component" value="Unassembled WGS sequence"/>
</dbReference>
<dbReference type="RefSeq" id="WP_029576384.1">
    <property type="nucleotide sequence ID" value="NZ_JGZT01000006.1"/>
</dbReference>